<comment type="similarity">
    <text evidence="1 2">Belongs to the phospholipid scramblase family.</text>
</comment>
<keyword evidence="2" id="KW-0812">Transmembrane</keyword>
<dbReference type="PANTHER" id="PTHR23248:SF40">
    <property type="entry name" value="PHOSPHOLIPID SCRAMBLASE"/>
    <property type="match status" value="1"/>
</dbReference>
<reference evidence="3" key="1">
    <citation type="journal article" date="2010" name="Science">
        <title>The genome of the Western clawed frog Xenopus tropicalis.</title>
        <authorList>
            <person name="Hellsten U."/>
            <person name="Harland R.M."/>
            <person name="Gilchrist M.J."/>
            <person name="Hendrix D."/>
            <person name="Jurka J."/>
            <person name="Kapitonov V."/>
            <person name="Ovcharenko I."/>
            <person name="Putnam N.H."/>
            <person name="Shu S."/>
            <person name="Taher L."/>
            <person name="Blitz I.L."/>
            <person name="Blumberg B."/>
            <person name="Dichmann D.S."/>
            <person name="Dubchak I."/>
            <person name="Amaya E."/>
            <person name="Detter J.C."/>
            <person name="Fletcher R."/>
            <person name="Gerhard D.S."/>
            <person name="Goodstein D."/>
            <person name="Graves T."/>
            <person name="Grigoriev I.V."/>
            <person name="Grimwood J."/>
            <person name="Kawashima T."/>
            <person name="Lindquist E."/>
            <person name="Lucas S.M."/>
            <person name="Mead P.E."/>
            <person name="Mitros T."/>
            <person name="Ogino H."/>
            <person name="Ohta Y."/>
            <person name="Poliakov A.V."/>
            <person name="Pollet N."/>
            <person name="Robert J."/>
            <person name="Salamov A."/>
            <person name="Sater A.K."/>
            <person name="Schmutz J."/>
            <person name="Terry A."/>
            <person name="Vize P.D."/>
            <person name="Warren W.C."/>
            <person name="Wells D."/>
            <person name="Wills A."/>
            <person name="Wilson R.K."/>
            <person name="Zimmerman L.B."/>
            <person name="Zorn A.M."/>
            <person name="Grainger R."/>
            <person name="Grammer T."/>
            <person name="Khokha M.K."/>
            <person name="Richardson P.M."/>
            <person name="Rokhsar D.S."/>
        </authorList>
    </citation>
    <scope>NUCLEOTIDE SEQUENCE [LARGE SCALE GENOMIC DNA]</scope>
    <source>
        <strain evidence="3">Nigerian</strain>
    </source>
</reference>
<dbReference type="GeneTree" id="ENSGT00940000166623"/>
<keyword evidence="2" id="KW-1133">Transmembrane helix</keyword>
<gene>
    <name evidence="3" type="primary">LOC100497953</name>
</gene>
<dbReference type="PANTHER" id="PTHR23248">
    <property type="entry name" value="PHOSPHOLIPID SCRAMBLASE-RELATED"/>
    <property type="match status" value="1"/>
</dbReference>
<evidence type="ECO:0000256" key="1">
    <source>
        <dbReference type="ARBA" id="ARBA00005350"/>
    </source>
</evidence>
<protein>
    <recommendedName>
        <fullName evidence="2">Phospholipid scramblase</fullName>
    </recommendedName>
</protein>
<reference evidence="3" key="2">
    <citation type="submission" date="2021-03" db="UniProtKB">
        <authorList>
            <consortium name="Ensembl"/>
        </authorList>
    </citation>
    <scope>IDENTIFICATION</scope>
</reference>
<sequence>MLTRISLNDRPGAPSREALSRICLVEMETALDTGGRNWERMQLSSLSHSDSEDDLQKFFVSAALIEFKFLYWIKYPPRKRQLIVPCIMSAIDTQPTLFGYLKREKHIEPFSGISKVDKKVCRCFKTMHTQQALQQMDDLTNPNRAKSNNTMKVLRYSKGVRSVGKACNQEDPISSCSVTSIPGSRNMDNHRPLPVVEELDESASAELQILSGAQQFCITSKSKPQGLSCHPERSYVISTRSSKQLLVAIEDSSCLCLHLCGPARSCSLRLCDYSKEEVLRFCRPYRVDMCCLFCCLMVISVFSSSGNLIGSVQQRWSLFSPSLAVYDAYGRKIMEIKGSWSATRCHTDQEFQVTSLDGQLLAVIWKRWPGFNMDYNMDHDFFGINISASLSPAEIALLLAAAFLLVRTLPLFGTFYLSHMRDATKQE</sequence>
<comment type="cofactor">
    <cofactor evidence="2">
        <name>Ca(2+)</name>
        <dbReference type="ChEBI" id="CHEBI:29108"/>
    </cofactor>
</comment>
<evidence type="ECO:0000256" key="2">
    <source>
        <dbReference type="RuleBase" id="RU363116"/>
    </source>
</evidence>
<keyword evidence="2" id="KW-0472">Membrane</keyword>
<comment type="caution">
    <text evidence="2">Lacks conserved residue(s) required for the propagation of feature annotation.</text>
</comment>
<comment type="function">
    <text evidence="2">May mediate accelerated ATP-independent bidirectional transbilayer migration of phospholipids upon binding calcium ions that results in a loss of phospholipid asymmetry in the plasma membrane.</text>
</comment>
<feature type="transmembrane region" description="Helical" evidence="2">
    <location>
        <begin position="289"/>
        <end position="309"/>
    </location>
</feature>
<proteinExistence type="inferred from homology"/>
<keyword evidence="2" id="KW-0564">Palmitate</keyword>
<dbReference type="GO" id="GO:0017128">
    <property type="term" value="F:phospholipid scramblase activity"/>
    <property type="evidence" value="ECO:0007669"/>
    <property type="project" value="InterPro"/>
</dbReference>
<feature type="transmembrane region" description="Helical" evidence="2">
    <location>
        <begin position="395"/>
        <end position="417"/>
    </location>
</feature>
<accession>A0A803K341</accession>
<name>A0A803K341_XENTR</name>
<keyword evidence="2" id="KW-0106">Calcium</keyword>
<organism evidence="3">
    <name type="scientific">Xenopus tropicalis</name>
    <name type="common">Western clawed frog</name>
    <name type="synonym">Silurana tropicalis</name>
    <dbReference type="NCBI Taxonomy" id="8364"/>
    <lineage>
        <taxon>Eukaryota</taxon>
        <taxon>Metazoa</taxon>
        <taxon>Chordata</taxon>
        <taxon>Craniata</taxon>
        <taxon>Vertebrata</taxon>
        <taxon>Euteleostomi</taxon>
        <taxon>Amphibia</taxon>
        <taxon>Batrachia</taxon>
        <taxon>Anura</taxon>
        <taxon>Pipoidea</taxon>
        <taxon>Pipidae</taxon>
        <taxon>Xenopodinae</taxon>
        <taxon>Xenopus</taxon>
        <taxon>Silurana</taxon>
    </lineage>
</organism>
<keyword evidence="2" id="KW-0449">Lipoprotein</keyword>
<dbReference type="InParanoid" id="A0A803K341"/>
<evidence type="ECO:0000313" key="3">
    <source>
        <dbReference type="Ensembl" id="ENSXETP00000114748"/>
    </source>
</evidence>
<dbReference type="InterPro" id="IPR005552">
    <property type="entry name" value="Scramblase"/>
</dbReference>
<dbReference type="AlphaFoldDB" id="A0A803K341"/>
<dbReference type="Bgee" id="ENSXETG00000038179">
    <property type="expression patterns" value="Expressed in embryo"/>
</dbReference>
<dbReference type="Pfam" id="PF03803">
    <property type="entry name" value="Scramblase"/>
    <property type="match status" value="1"/>
</dbReference>
<dbReference type="Ensembl" id="ENSXETT00000105783">
    <property type="protein sequence ID" value="ENSXETP00000114748"/>
    <property type="gene ID" value="ENSXETG00000038179"/>
</dbReference>